<keyword evidence="5" id="KW-1185">Reference proteome</keyword>
<name>A0A2V2LT89_9RHOB</name>
<dbReference type="InterPro" id="IPR046342">
    <property type="entry name" value="CBS_dom_sf"/>
</dbReference>
<sequence>MGDEVIAAILLRDFPALGPDTPIRRAAALLVEGGFAAAPVLDHELRLVGILTQKDCFRPALHASYHREWSGRVADHMSGDVICVDMEDDLIRVAELFLACPHRVVPVMQARRVAGMVRRSDVLAQLIRLG</sequence>
<feature type="domain" description="CBS" evidence="3">
    <location>
        <begin position="10"/>
        <end position="68"/>
    </location>
</feature>
<dbReference type="PROSITE" id="PS51371">
    <property type="entry name" value="CBS"/>
    <property type="match status" value="2"/>
</dbReference>
<dbReference type="PANTHER" id="PTHR43080:SF2">
    <property type="entry name" value="CBS DOMAIN-CONTAINING PROTEIN"/>
    <property type="match status" value="1"/>
</dbReference>
<evidence type="ECO:0000259" key="3">
    <source>
        <dbReference type="PROSITE" id="PS51371"/>
    </source>
</evidence>
<comment type="caution">
    <text evidence="4">The sequence shown here is derived from an EMBL/GenBank/DDBJ whole genome shotgun (WGS) entry which is preliminary data.</text>
</comment>
<dbReference type="EMBL" id="QGKU01000003">
    <property type="protein sequence ID" value="PWR04633.1"/>
    <property type="molecule type" value="Genomic_DNA"/>
</dbReference>
<gene>
    <name evidence="4" type="ORF">DKT77_00975</name>
</gene>
<protein>
    <submittedName>
        <fullName evidence="4">CBS domain-containing protein</fullName>
    </submittedName>
</protein>
<dbReference type="InterPro" id="IPR051257">
    <property type="entry name" value="Diverse_CBS-Domain"/>
</dbReference>
<evidence type="ECO:0000313" key="5">
    <source>
        <dbReference type="Proteomes" id="UP000245680"/>
    </source>
</evidence>
<dbReference type="Pfam" id="PF00571">
    <property type="entry name" value="CBS"/>
    <property type="match status" value="2"/>
</dbReference>
<keyword evidence="1 2" id="KW-0129">CBS domain</keyword>
<dbReference type="InterPro" id="IPR000644">
    <property type="entry name" value="CBS_dom"/>
</dbReference>
<reference evidence="4 5" key="1">
    <citation type="submission" date="2018-05" db="EMBL/GenBank/DDBJ databases">
        <title>Rhodobacteraceae gen. nov., sp. nov. isolated from sea water.</title>
        <authorList>
            <person name="Ren Y."/>
        </authorList>
    </citation>
    <scope>NUCLEOTIDE SEQUENCE [LARGE SCALE GENOMIC DNA]</scope>
    <source>
        <strain evidence="4 5">TG-679</strain>
    </source>
</reference>
<dbReference type="OrthoDB" id="9783590at2"/>
<accession>A0A2V2LT89</accession>
<evidence type="ECO:0000256" key="2">
    <source>
        <dbReference type="PROSITE-ProRule" id="PRU00703"/>
    </source>
</evidence>
<dbReference type="SUPFAM" id="SSF54631">
    <property type="entry name" value="CBS-domain pair"/>
    <property type="match status" value="1"/>
</dbReference>
<evidence type="ECO:0000256" key="1">
    <source>
        <dbReference type="ARBA" id="ARBA00023122"/>
    </source>
</evidence>
<dbReference type="Gene3D" id="3.10.580.10">
    <property type="entry name" value="CBS-domain"/>
    <property type="match status" value="1"/>
</dbReference>
<feature type="domain" description="CBS" evidence="3">
    <location>
        <begin position="77"/>
        <end position="130"/>
    </location>
</feature>
<organism evidence="4 5">
    <name type="scientific">Meridianimarinicoccus roseus</name>
    <dbReference type="NCBI Taxonomy" id="2072018"/>
    <lineage>
        <taxon>Bacteria</taxon>
        <taxon>Pseudomonadati</taxon>
        <taxon>Pseudomonadota</taxon>
        <taxon>Alphaproteobacteria</taxon>
        <taxon>Rhodobacterales</taxon>
        <taxon>Paracoccaceae</taxon>
        <taxon>Meridianimarinicoccus</taxon>
    </lineage>
</organism>
<dbReference type="SMART" id="SM00116">
    <property type="entry name" value="CBS"/>
    <property type="match status" value="2"/>
</dbReference>
<evidence type="ECO:0000313" key="4">
    <source>
        <dbReference type="EMBL" id="PWR04633.1"/>
    </source>
</evidence>
<proteinExistence type="predicted"/>
<dbReference type="Proteomes" id="UP000245680">
    <property type="component" value="Unassembled WGS sequence"/>
</dbReference>
<dbReference type="PANTHER" id="PTHR43080">
    <property type="entry name" value="CBS DOMAIN-CONTAINING PROTEIN CBSX3, MITOCHONDRIAL"/>
    <property type="match status" value="1"/>
</dbReference>
<dbReference type="AlphaFoldDB" id="A0A2V2LT89"/>